<sequence length="149" mass="16976">MVRWNQFSGSCRGWRERLGGRVGEGIRRRAEVVGGSWDRRARPSREDCEEKSGMSQAARWLEEEEGWGGTRWVEDDGRVRVLEQMVWGGRGSGEGVVEVRWELGDEFHAGLIPLMGFVVEKDVSPFARCGGCRRGRRLLSGSQHCRRQK</sequence>
<dbReference type="Proteomes" id="UP000636800">
    <property type="component" value="Unassembled WGS sequence"/>
</dbReference>
<gene>
    <name evidence="2" type="ORF">HPP92_028176</name>
    <name evidence="1" type="ORF">HPP92_028196</name>
</gene>
<dbReference type="EMBL" id="JADCNL010000426">
    <property type="protein sequence ID" value="KAG0447812.1"/>
    <property type="molecule type" value="Genomic_DNA"/>
</dbReference>
<reference evidence="3 4" key="1">
    <citation type="journal article" date="2020" name="Nat. Food">
        <title>A phased Vanilla planifolia genome enables genetic improvement of flavour and production.</title>
        <authorList>
            <person name="Hasing T."/>
            <person name="Tang H."/>
            <person name="Brym M."/>
            <person name="Khazi F."/>
            <person name="Huang T."/>
            <person name="Chambers A.H."/>
        </authorList>
    </citation>
    <scope>NUCLEOTIDE SEQUENCE [LARGE SCALE GENOMIC DNA]</scope>
    <source>
        <tissue evidence="1">Leaf</tissue>
    </source>
</reference>
<evidence type="ECO:0000313" key="3">
    <source>
        <dbReference type="Proteomes" id="UP000636800"/>
    </source>
</evidence>
<evidence type="ECO:0000313" key="2">
    <source>
        <dbReference type="EMBL" id="KAG0447812.1"/>
    </source>
</evidence>
<organism evidence="1 4">
    <name type="scientific">Vanilla planifolia</name>
    <name type="common">Vanilla</name>
    <dbReference type="NCBI Taxonomy" id="51239"/>
    <lineage>
        <taxon>Eukaryota</taxon>
        <taxon>Viridiplantae</taxon>
        <taxon>Streptophyta</taxon>
        <taxon>Embryophyta</taxon>
        <taxon>Tracheophyta</taxon>
        <taxon>Spermatophyta</taxon>
        <taxon>Magnoliopsida</taxon>
        <taxon>Liliopsida</taxon>
        <taxon>Asparagales</taxon>
        <taxon>Orchidaceae</taxon>
        <taxon>Vanilloideae</taxon>
        <taxon>Vanilleae</taxon>
        <taxon>Vanilla</taxon>
    </lineage>
</organism>
<feature type="non-terminal residue" evidence="1">
    <location>
        <position position="149"/>
    </location>
</feature>
<name>A0A835P6H2_VANPL</name>
<evidence type="ECO:0000313" key="4">
    <source>
        <dbReference type="Proteomes" id="UP000639772"/>
    </source>
</evidence>
<proteinExistence type="predicted"/>
<evidence type="ECO:0000313" key="1">
    <source>
        <dbReference type="EMBL" id="KAG0447726.1"/>
    </source>
</evidence>
<dbReference type="EMBL" id="JADCNM010000427">
    <property type="protein sequence ID" value="KAG0447726.1"/>
    <property type="molecule type" value="Genomic_DNA"/>
</dbReference>
<keyword evidence="3" id="KW-1185">Reference proteome</keyword>
<dbReference type="AlphaFoldDB" id="A0A835P6H2"/>
<protein>
    <submittedName>
        <fullName evidence="1">Uncharacterized protein</fullName>
    </submittedName>
</protein>
<accession>A0A835P6H2</accession>
<dbReference type="Proteomes" id="UP000639772">
    <property type="component" value="Unassembled WGS sequence"/>
</dbReference>
<comment type="caution">
    <text evidence="1">The sequence shown here is derived from an EMBL/GenBank/DDBJ whole genome shotgun (WGS) entry which is preliminary data.</text>
</comment>